<feature type="transmembrane region" description="Helical" evidence="1">
    <location>
        <begin position="176"/>
        <end position="196"/>
    </location>
</feature>
<protein>
    <submittedName>
        <fullName evidence="3">Uncharacterized protein</fullName>
    </submittedName>
</protein>
<dbReference type="AlphaFoldDB" id="A0AAF3FD19"/>
<keyword evidence="1" id="KW-0812">Transmembrane</keyword>
<dbReference type="WBParaSite" id="MBELARI_LOCUS4765">
    <property type="protein sequence ID" value="MBELARI_LOCUS4765"/>
    <property type="gene ID" value="MBELARI_LOCUS4765"/>
</dbReference>
<name>A0AAF3FD19_9BILA</name>
<evidence type="ECO:0000313" key="3">
    <source>
        <dbReference type="WBParaSite" id="MBELARI_LOCUS4765"/>
    </source>
</evidence>
<sequence>MSSTPVLRPRRFFGPFQLLVRICGLDLTYSIFTWKEAKQAGATCRAIFFTITTTFIMTILIMDLIAIGKTENDSFSIQWLLTNLKFGMVLHGVASAGFMAALTAKHVFQQLEQQYAALSLRIPSNTRMRAVVLTVMFVFTIILMLVVVSNAADDTSTWIKGGSPISFKNIWGADPFIRIVCGLFSCLSTVIYILAFGGITQQFRGFNEELRTAANEADLTYDSLISFVQRQKELLAMVRYVNDTFGKLVNLGAIGAFIAHVTAVAIFVGHRSSLTGGQVALMIGYLVISGNLMASLLYVPGMLNAQVQELRDILILKSNVGLSKNEMLLPLVNHMVQRAEAPENKLCFLHTFLIDLRIAHRLTLTMLPLSNILIFLGRIYGVQQ</sequence>
<evidence type="ECO:0000313" key="2">
    <source>
        <dbReference type="Proteomes" id="UP000887575"/>
    </source>
</evidence>
<feature type="transmembrane region" description="Helical" evidence="1">
    <location>
        <begin position="88"/>
        <end position="108"/>
    </location>
</feature>
<organism evidence="2 3">
    <name type="scientific">Mesorhabditis belari</name>
    <dbReference type="NCBI Taxonomy" id="2138241"/>
    <lineage>
        <taxon>Eukaryota</taxon>
        <taxon>Metazoa</taxon>
        <taxon>Ecdysozoa</taxon>
        <taxon>Nematoda</taxon>
        <taxon>Chromadorea</taxon>
        <taxon>Rhabditida</taxon>
        <taxon>Rhabditina</taxon>
        <taxon>Rhabditomorpha</taxon>
        <taxon>Rhabditoidea</taxon>
        <taxon>Rhabditidae</taxon>
        <taxon>Mesorhabditinae</taxon>
        <taxon>Mesorhabditis</taxon>
    </lineage>
</organism>
<proteinExistence type="predicted"/>
<dbReference type="InterPro" id="IPR004950">
    <property type="entry name" value="DUF267_CAE_spp"/>
</dbReference>
<feature type="transmembrane region" description="Helical" evidence="1">
    <location>
        <begin position="46"/>
        <end position="68"/>
    </location>
</feature>
<dbReference type="Proteomes" id="UP000887575">
    <property type="component" value="Unassembled WGS sequence"/>
</dbReference>
<dbReference type="PANTHER" id="PTHR31930:SF1">
    <property type="entry name" value="SERPENTINE RECEPTOR, CLASS R"/>
    <property type="match status" value="1"/>
</dbReference>
<keyword evidence="1" id="KW-0472">Membrane</keyword>
<feature type="transmembrane region" description="Helical" evidence="1">
    <location>
        <begin position="280"/>
        <end position="299"/>
    </location>
</feature>
<evidence type="ECO:0000256" key="1">
    <source>
        <dbReference type="SAM" id="Phobius"/>
    </source>
</evidence>
<reference evidence="3" key="1">
    <citation type="submission" date="2024-02" db="UniProtKB">
        <authorList>
            <consortium name="WormBaseParasite"/>
        </authorList>
    </citation>
    <scope>IDENTIFICATION</scope>
</reference>
<feature type="transmembrane region" description="Helical" evidence="1">
    <location>
        <begin position="129"/>
        <end position="148"/>
    </location>
</feature>
<accession>A0AAF3FD19</accession>
<keyword evidence="1" id="KW-1133">Transmembrane helix</keyword>
<feature type="transmembrane region" description="Helical" evidence="1">
    <location>
        <begin position="248"/>
        <end position="268"/>
    </location>
</feature>
<dbReference type="Pfam" id="PF03268">
    <property type="entry name" value="DUF267"/>
    <property type="match status" value="1"/>
</dbReference>
<dbReference type="PANTHER" id="PTHR31930">
    <property type="entry name" value="SERPENTINE RECEPTOR, CLASS R"/>
    <property type="match status" value="1"/>
</dbReference>
<keyword evidence="2" id="KW-1185">Reference proteome</keyword>